<name>A0ABP6YI93_9FLAO</name>
<dbReference type="PROSITE" id="PS51257">
    <property type="entry name" value="PROKAR_LIPOPROTEIN"/>
    <property type="match status" value="1"/>
</dbReference>
<protein>
    <submittedName>
        <fullName evidence="1">Uncharacterized protein</fullName>
    </submittedName>
</protein>
<evidence type="ECO:0000313" key="1">
    <source>
        <dbReference type="EMBL" id="GAA3583492.1"/>
    </source>
</evidence>
<keyword evidence="2" id="KW-1185">Reference proteome</keyword>
<dbReference type="EMBL" id="BAABCY010000097">
    <property type="protein sequence ID" value="GAA3583492.1"/>
    <property type="molecule type" value="Genomic_DNA"/>
</dbReference>
<accession>A0ABP6YI93</accession>
<dbReference type="Proteomes" id="UP001500954">
    <property type="component" value="Unassembled WGS sequence"/>
</dbReference>
<sequence>MRILRTLIVLFIFSNLIISCTKQDISDDDTLITDTENVVANDDNKKPPPPPED</sequence>
<comment type="caution">
    <text evidence="1">The sequence shown here is derived from an EMBL/GenBank/DDBJ whole genome shotgun (WGS) entry which is preliminary data.</text>
</comment>
<dbReference type="RefSeq" id="WP_345007682.1">
    <property type="nucleotide sequence ID" value="NZ_BAABCY010000097.1"/>
</dbReference>
<gene>
    <name evidence="1" type="ORF">GCM10022395_34560</name>
</gene>
<evidence type="ECO:0000313" key="2">
    <source>
        <dbReference type="Proteomes" id="UP001500954"/>
    </source>
</evidence>
<reference evidence="2" key="1">
    <citation type="journal article" date="2019" name="Int. J. Syst. Evol. Microbiol.">
        <title>The Global Catalogue of Microorganisms (GCM) 10K type strain sequencing project: providing services to taxonomists for standard genome sequencing and annotation.</title>
        <authorList>
            <consortium name="The Broad Institute Genomics Platform"/>
            <consortium name="The Broad Institute Genome Sequencing Center for Infectious Disease"/>
            <person name="Wu L."/>
            <person name="Ma J."/>
        </authorList>
    </citation>
    <scope>NUCLEOTIDE SEQUENCE [LARGE SCALE GENOMIC DNA]</scope>
    <source>
        <strain evidence="2">JCM 17111</strain>
    </source>
</reference>
<organism evidence="1 2">
    <name type="scientific">Snuella lapsa</name>
    <dbReference type="NCBI Taxonomy" id="870481"/>
    <lineage>
        <taxon>Bacteria</taxon>
        <taxon>Pseudomonadati</taxon>
        <taxon>Bacteroidota</taxon>
        <taxon>Flavobacteriia</taxon>
        <taxon>Flavobacteriales</taxon>
        <taxon>Flavobacteriaceae</taxon>
        <taxon>Snuella</taxon>
    </lineage>
</organism>
<proteinExistence type="predicted"/>